<dbReference type="Proteomes" id="UP000053558">
    <property type="component" value="Unassembled WGS sequence"/>
</dbReference>
<evidence type="ECO:0000313" key="11">
    <source>
        <dbReference type="EMBL" id="EIW77154.1"/>
    </source>
</evidence>
<dbReference type="GO" id="GO:0042973">
    <property type="term" value="F:glucan endo-1,3-beta-D-glucosidase activity"/>
    <property type="evidence" value="ECO:0007669"/>
    <property type="project" value="UniProtKB-EC"/>
</dbReference>
<comment type="catalytic activity">
    <reaction evidence="1">
        <text>Hydrolysis of (1-&gt;3)-beta-D-glucosidic linkages in (1-&gt;3)-beta-D-glucans.</text>
        <dbReference type="EC" id="3.2.1.39"/>
    </reaction>
</comment>
<evidence type="ECO:0000313" key="12">
    <source>
        <dbReference type="Proteomes" id="UP000053558"/>
    </source>
</evidence>
<dbReference type="PANTHER" id="PTHR31983">
    <property type="entry name" value="ENDO-1,3(4)-BETA-GLUCANASE 1"/>
    <property type="match status" value="1"/>
</dbReference>
<comment type="caution">
    <text evidence="11">The sequence shown here is derived from an EMBL/GenBank/DDBJ whole genome shotgun (WGS) entry which is preliminary data.</text>
</comment>
<protein>
    <recommendedName>
        <fullName evidence="3">glucan endo-1,3-beta-D-glucosidase</fullName>
        <ecNumber evidence="3">3.2.1.39</ecNumber>
    </recommendedName>
</protein>
<evidence type="ECO:0000256" key="5">
    <source>
        <dbReference type="ARBA" id="ARBA00023277"/>
    </source>
</evidence>
<dbReference type="KEGG" id="cput:CONPUDRAFT_146214"/>
<dbReference type="GO" id="GO:0000272">
    <property type="term" value="P:polysaccharide catabolic process"/>
    <property type="evidence" value="ECO:0007669"/>
    <property type="project" value="UniProtKB-KW"/>
</dbReference>
<gene>
    <name evidence="11" type="ORF">CONPUDRAFT_146214</name>
</gene>
<dbReference type="OMA" id="DTMFAYA"/>
<keyword evidence="7" id="KW-0961">Cell wall biogenesis/degradation</keyword>
<keyword evidence="8" id="KW-0624">Polysaccharide degradation</keyword>
<keyword evidence="5" id="KW-0119">Carbohydrate metabolism</keyword>
<evidence type="ECO:0000259" key="9">
    <source>
        <dbReference type="Pfam" id="PF03639"/>
    </source>
</evidence>
<comment type="similarity">
    <text evidence="2">Belongs to the glycosyl hydrolase 81 family.</text>
</comment>
<dbReference type="PROSITE" id="PS52008">
    <property type="entry name" value="GH81"/>
    <property type="match status" value="1"/>
</dbReference>
<keyword evidence="4 11" id="KW-0378">Hydrolase</keyword>
<evidence type="ECO:0000259" key="10">
    <source>
        <dbReference type="Pfam" id="PF17652"/>
    </source>
</evidence>
<keyword evidence="6" id="KW-0326">Glycosidase</keyword>
<dbReference type="EC" id="3.2.1.39" evidence="3"/>
<dbReference type="Gene3D" id="2.70.98.30">
    <property type="entry name" value="Golgi alpha-mannosidase II, domain 4"/>
    <property type="match status" value="1"/>
</dbReference>
<evidence type="ECO:0000256" key="8">
    <source>
        <dbReference type="ARBA" id="ARBA00023326"/>
    </source>
</evidence>
<dbReference type="GO" id="GO:0009986">
    <property type="term" value="C:cell surface"/>
    <property type="evidence" value="ECO:0007669"/>
    <property type="project" value="TreeGrafter"/>
</dbReference>
<evidence type="ECO:0000256" key="3">
    <source>
        <dbReference type="ARBA" id="ARBA00012780"/>
    </source>
</evidence>
<feature type="domain" description="Glycosyl hydrolase family 81 C-terminal" evidence="10">
    <location>
        <begin position="366"/>
        <end position="721"/>
    </location>
</feature>
<name>A0A5M3MED0_CONPW</name>
<evidence type="ECO:0000256" key="4">
    <source>
        <dbReference type="ARBA" id="ARBA00022801"/>
    </source>
</evidence>
<evidence type="ECO:0000256" key="6">
    <source>
        <dbReference type="ARBA" id="ARBA00023295"/>
    </source>
</evidence>
<accession>A0A5M3MED0</accession>
<reference evidence="12" key="1">
    <citation type="journal article" date="2012" name="Science">
        <title>The Paleozoic origin of enzymatic lignin decomposition reconstructed from 31 fungal genomes.</title>
        <authorList>
            <person name="Floudas D."/>
            <person name="Binder M."/>
            <person name="Riley R."/>
            <person name="Barry K."/>
            <person name="Blanchette R.A."/>
            <person name="Henrissat B."/>
            <person name="Martinez A.T."/>
            <person name="Otillar R."/>
            <person name="Spatafora J.W."/>
            <person name="Yadav J.S."/>
            <person name="Aerts A."/>
            <person name="Benoit I."/>
            <person name="Boyd A."/>
            <person name="Carlson A."/>
            <person name="Copeland A."/>
            <person name="Coutinho P.M."/>
            <person name="de Vries R.P."/>
            <person name="Ferreira P."/>
            <person name="Findley K."/>
            <person name="Foster B."/>
            <person name="Gaskell J."/>
            <person name="Glotzer D."/>
            <person name="Gorecki P."/>
            <person name="Heitman J."/>
            <person name="Hesse C."/>
            <person name="Hori C."/>
            <person name="Igarashi K."/>
            <person name="Jurgens J.A."/>
            <person name="Kallen N."/>
            <person name="Kersten P."/>
            <person name="Kohler A."/>
            <person name="Kuees U."/>
            <person name="Kumar T.K.A."/>
            <person name="Kuo A."/>
            <person name="LaButti K."/>
            <person name="Larrondo L.F."/>
            <person name="Lindquist E."/>
            <person name="Ling A."/>
            <person name="Lombard V."/>
            <person name="Lucas S."/>
            <person name="Lundell T."/>
            <person name="Martin R."/>
            <person name="McLaughlin D.J."/>
            <person name="Morgenstern I."/>
            <person name="Morin E."/>
            <person name="Murat C."/>
            <person name="Nagy L.G."/>
            <person name="Nolan M."/>
            <person name="Ohm R.A."/>
            <person name="Patyshakuliyeva A."/>
            <person name="Rokas A."/>
            <person name="Ruiz-Duenas F.J."/>
            <person name="Sabat G."/>
            <person name="Salamov A."/>
            <person name="Samejima M."/>
            <person name="Schmutz J."/>
            <person name="Slot J.C."/>
            <person name="St John F."/>
            <person name="Stenlid J."/>
            <person name="Sun H."/>
            <person name="Sun S."/>
            <person name="Syed K."/>
            <person name="Tsang A."/>
            <person name="Wiebenga A."/>
            <person name="Young D."/>
            <person name="Pisabarro A."/>
            <person name="Eastwood D.C."/>
            <person name="Martin F."/>
            <person name="Cullen D."/>
            <person name="Grigoriev I.V."/>
            <person name="Hibbett D.S."/>
        </authorList>
    </citation>
    <scope>NUCLEOTIDE SEQUENCE [LARGE SCALE GENOMIC DNA]</scope>
    <source>
        <strain evidence="12">RWD-64-598 SS2</strain>
    </source>
</reference>
<dbReference type="InterPro" id="IPR040451">
    <property type="entry name" value="GH81_N"/>
</dbReference>
<dbReference type="InterPro" id="IPR005200">
    <property type="entry name" value="Endo-beta-glucanase"/>
</dbReference>
<sequence>MSNFLRRRRASGGPSQIIAVPPPPQIPHRYDHPVRRLGITNTTFPIPTNKFYANFFLGAQTDPSFTHPYSLVWAKGAGPEAGFGLAVCHTEESQLVWGPGDPAKWFYNPIRVHSIVLSARELTPETQLTTDSLGDMSVNVNLLPNKSTVTPTITFPLVQGMGFVTALYRDATPQISSGVGFESALYAGEVVSGQVYKYRAVLADKTTWLIYIVPTGTQGGYRADTFSLNIRNVLVGPSHFDGFVQVCKVPVGDTQAEALYNACVGVYAQSAEAGFDPARDGVYTLTWLKQGPLTRKRSLLMFALPHHVDTLFKAGDISMTSIQLQTTTKGVATAVRGDAWTLGESSLPIDLSFAPWTPSQGSIMDVSEQAAAFIRGAAARELAQKMHAQTVLGSMYFSGKGLAKFAALTYAVHVLGKDASLANMGLQELKQCFAVFVENRQPVPLVYDAVWGGVVSSAVYYSHDPLVDFGNGYYNDHHFHYSYFVYTAAVIGHLDPAWLSQGTNRAWVDMLLRDYAGSLVGQLDQHFPKSRSFDWYHGHSWAKGLFPSADGKDQESTSEDALASYAIKMWGSTIGDSMLEVQGTLMLAIQANVFKTYFLYGGSTKGKDVQPQRFVGNMVGGILFENKIDHTTYFGADPSFIHGIHMLPLLPYTPLIRSPAFVKEEWEAFFSNGRAEQAPGGWQGVLYANLALSDPQASWKFFTRNGFNMQALDGGASLTWYCAWIAAIGKL</sequence>
<dbReference type="Gene3D" id="1.10.287.1170">
    <property type="entry name" value="glycoside hydrolase family 81 endo-[beta] glucanase"/>
    <property type="match status" value="1"/>
</dbReference>
<dbReference type="InterPro" id="IPR040720">
    <property type="entry name" value="GH81_C"/>
</dbReference>
<feature type="domain" description="Glycosyl hydrolase family 81 N-terminal" evidence="9">
    <location>
        <begin position="32"/>
        <end position="358"/>
    </location>
</feature>
<dbReference type="OrthoDB" id="4473401at2759"/>
<dbReference type="GeneID" id="19202174"/>
<dbReference type="Pfam" id="PF17652">
    <property type="entry name" value="Glyco_hydro81C"/>
    <property type="match status" value="1"/>
</dbReference>
<dbReference type="EMBL" id="JH711584">
    <property type="protein sequence ID" value="EIW77154.1"/>
    <property type="molecule type" value="Genomic_DNA"/>
</dbReference>
<dbReference type="PANTHER" id="PTHR31983:SF0">
    <property type="entry name" value="GLUCAN ENDO-1,3-BETA-D-GLUCOSIDASE 2"/>
    <property type="match status" value="1"/>
</dbReference>
<evidence type="ECO:0000256" key="1">
    <source>
        <dbReference type="ARBA" id="ARBA00000382"/>
    </source>
</evidence>
<evidence type="ECO:0000256" key="2">
    <source>
        <dbReference type="ARBA" id="ARBA00010730"/>
    </source>
</evidence>
<dbReference type="AlphaFoldDB" id="A0A5M3MED0"/>
<organism evidence="11 12">
    <name type="scientific">Coniophora puteana (strain RWD-64-598)</name>
    <name type="common">Brown rot fungus</name>
    <dbReference type="NCBI Taxonomy" id="741705"/>
    <lineage>
        <taxon>Eukaryota</taxon>
        <taxon>Fungi</taxon>
        <taxon>Dikarya</taxon>
        <taxon>Basidiomycota</taxon>
        <taxon>Agaricomycotina</taxon>
        <taxon>Agaricomycetes</taxon>
        <taxon>Agaricomycetidae</taxon>
        <taxon>Boletales</taxon>
        <taxon>Coniophorineae</taxon>
        <taxon>Coniophoraceae</taxon>
        <taxon>Coniophora</taxon>
    </lineage>
</organism>
<dbReference type="RefSeq" id="XP_007772580.1">
    <property type="nucleotide sequence ID" value="XM_007774390.1"/>
</dbReference>
<dbReference type="Pfam" id="PF03639">
    <property type="entry name" value="Glyco_hydro_81"/>
    <property type="match status" value="1"/>
</dbReference>
<dbReference type="GO" id="GO:0052861">
    <property type="term" value="F:endo-1,3(4)-beta-glucanase activity"/>
    <property type="evidence" value="ECO:0007669"/>
    <property type="project" value="InterPro"/>
</dbReference>
<dbReference type="GO" id="GO:0071555">
    <property type="term" value="P:cell wall organization"/>
    <property type="evidence" value="ECO:0007669"/>
    <property type="project" value="UniProtKB-KW"/>
</dbReference>
<evidence type="ECO:0000256" key="7">
    <source>
        <dbReference type="ARBA" id="ARBA00023316"/>
    </source>
</evidence>
<keyword evidence="12" id="KW-1185">Reference proteome</keyword>
<proteinExistence type="inferred from homology"/>